<reference evidence="12" key="1">
    <citation type="thesis" date="2021" institute="BYU ScholarsArchive" country="Provo, UT, USA">
        <title>Applications of and Algorithms for Genome Assembly and Genomic Analyses with an Emphasis on Marine Teleosts.</title>
        <authorList>
            <person name="Pickett B.D."/>
        </authorList>
    </citation>
    <scope>NUCLEOTIDE SEQUENCE</scope>
    <source>
        <strain evidence="12">HI-2016</strain>
    </source>
</reference>
<dbReference type="InterPro" id="IPR001108">
    <property type="entry name" value="Peptidase_A22A"/>
</dbReference>
<keyword evidence="9 10" id="KW-0472">Membrane</keyword>
<comment type="domain">
    <text evidence="10">The PAL motif is required for normal active site conformation.</text>
</comment>
<evidence type="ECO:0000256" key="10">
    <source>
        <dbReference type="RuleBase" id="RU361148"/>
    </source>
</evidence>
<dbReference type="Gene3D" id="1.10.472.100">
    <property type="entry name" value="Presenilin"/>
    <property type="match status" value="1"/>
</dbReference>
<dbReference type="GO" id="GO:0005789">
    <property type="term" value="C:endoplasmic reticulum membrane"/>
    <property type="evidence" value="ECO:0007669"/>
    <property type="project" value="UniProtKB-SubCell"/>
</dbReference>
<dbReference type="OrthoDB" id="20287at2759"/>
<evidence type="ECO:0000256" key="7">
    <source>
        <dbReference type="ARBA" id="ARBA00022989"/>
    </source>
</evidence>
<evidence type="ECO:0000313" key="12">
    <source>
        <dbReference type="EMBL" id="KAG9339040.1"/>
    </source>
</evidence>
<feature type="transmembrane region" description="Helical" evidence="10">
    <location>
        <begin position="151"/>
        <end position="172"/>
    </location>
</feature>
<dbReference type="GO" id="GO:0007219">
    <property type="term" value="P:Notch signaling pathway"/>
    <property type="evidence" value="ECO:0007669"/>
    <property type="project" value="UniProtKB-KW"/>
</dbReference>
<proteinExistence type="inferred from homology"/>
<feature type="region of interest" description="Disordered" evidence="11">
    <location>
        <begin position="322"/>
        <end position="348"/>
    </location>
</feature>
<dbReference type="GO" id="GO:0000139">
    <property type="term" value="C:Golgi membrane"/>
    <property type="evidence" value="ECO:0007669"/>
    <property type="project" value="UniProtKB-SubCell"/>
</dbReference>
<dbReference type="EC" id="3.4.23.-" evidence="10"/>
<evidence type="ECO:0000313" key="13">
    <source>
        <dbReference type="Proteomes" id="UP000824540"/>
    </source>
</evidence>
<feature type="transmembrane region" description="Helical" evidence="10">
    <location>
        <begin position="240"/>
        <end position="256"/>
    </location>
</feature>
<evidence type="ECO:0000256" key="5">
    <source>
        <dbReference type="ARBA" id="ARBA00022824"/>
    </source>
</evidence>
<dbReference type="GO" id="GO:0055074">
    <property type="term" value="P:calcium ion homeostasis"/>
    <property type="evidence" value="ECO:0007669"/>
    <property type="project" value="TreeGrafter"/>
</dbReference>
<dbReference type="PANTHER" id="PTHR10202:SF24">
    <property type="entry name" value="PRESENILIN-2"/>
    <property type="match status" value="1"/>
</dbReference>
<feature type="transmembrane region" description="Helical" evidence="10">
    <location>
        <begin position="99"/>
        <end position="117"/>
    </location>
</feature>
<evidence type="ECO:0000256" key="1">
    <source>
        <dbReference type="ARBA" id="ARBA00008604"/>
    </source>
</evidence>
<dbReference type="SMART" id="SM00730">
    <property type="entry name" value="PSN"/>
    <property type="match status" value="1"/>
</dbReference>
<evidence type="ECO:0000256" key="6">
    <source>
        <dbReference type="ARBA" id="ARBA00022976"/>
    </source>
</evidence>
<evidence type="ECO:0000256" key="11">
    <source>
        <dbReference type="SAM" id="MobiDB-lite"/>
    </source>
</evidence>
<dbReference type="GO" id="GO:0006509">
    <property type="term" value="P:membrane protein ectodomain proteolysis"/>
    <property type="evidence" value="ECO:0007669"/>
    <property type="project" value="TreeGrafter"/>
</dbReference>
<comment type="subcellular location">
    <subcellularLocation>
        <location evidence="10">Endoplasmic reticulum membrane</location>
        <topology evidence="10">Multi-pass membrane protein</topology>
    </subcellularLocation>
    <subcellularLocation>
        <location evidence="10">Golgi apparatus membrane</location>
        <topology evidence="10">Multi-pass membrane protein</topology>
    </subcellularLocation>
</comment>
<feature type="transmembrane region" description="Helical" evidence="10">
    <location>
        <begin position="404"/>
        <end position="427"/>
    </location>
</feature>
<keyword evidence="4 10" id="KW-0378">Hydrolase</keyword>
<feature type="compositionally biased region" description="Acidic residues" evidence="11">
    <location>
        <begin position="326"/>
        <end position="335"/>
    </location>
</feature>
<dbReference type="Pfam" id="PF01080">
    <property type="entry name" value="Presenilin"/>
    <property type="match status" value="1"/>
</dbReference>
<evidence type="ECO:0000256" key="2">
    <source>
        <dbReference type="ARBA" id="ARBA00022670"/>
    </source>
</evidence>
<comment type="function">
    <text evidence="10">Probable subunit of the gamma-secretase complex, an endoprotease complex that catalyzes the intramembrane cleavage of integral membrane proteins such as Notch receptors.</text>
</comment>
<dbReference type="PANTHER" id="PTHR10202">
    <property type="entry name" value="PRESENILIN"/>
    <property type="match status" value="1"/>
</dbReference>
<dbReference type="GO" id="GO:0042500">
    <property type="term" value="F:aspartic endopeptidase activity, intramembrane cleaving"/>
    <property type="evidence" value="ECO:0007669"/>
    <property type="project" value="InterPro"/>
</dbReference>
<feature type="transmembrane region" description="Helical" evidence="10">
    <location>
        <begin position="262"/>
        <end position="280"/>
    </location>
</feature>
<dbReference type="GO" id="GO:0034205">
    <property type="term" value="P:amyloid-beta formation"/>
    <property type="evidence" value="ECO:0007669"/>
    <property type="project" value="TreeGrafter"/>
</dbReference>
<comment type="similarity">
    <text evidence="1 10">Belongs to the peptidase A22A family.</text>
</comment>
<organism evidence="12 13">
    <name type="scientific">Albula glossodonta</name>
    <name type="common">roundjaw bonefish</name>
    <dbReference type="NCBI Taxonomy" id="121402"/>
    <lineage>
        <taxon>Eukaryota</taxon>
        <taxon>Metazoa</taxon>
        <taxon>Chordata</taxon>
        <taxon>Craniata</taxon>
        <taxon>Vertebrata</taxon>
        <taxon>Euteleostomi</taxon>
        <taxon>Actinopterygii</taxon>
        <taxon>Neopterygii</taxon>
        <taxon>Teleostei</taxon>
        <taxon>Albuliformes</taxon>
        <taxon>Albulidae</taxon>
        <taxon>Albula</taxon>
    </lineage>
</organism>
<protein>
    <recommendedName>
        <fullName evidence="10">Presenilin</fullName>
        <ecNumber evidence="10">3.4.23.-</ecNumber>
    </recommendedName>
</protein>
<keyword evidence="13" id="KW-1185">Reference proteome</keyword>
<keyword evidence="5 10" id="KW-0256">Endoplasmic reticulum</keyword>
<evidence type="ECO:0000256" key="4">
    <source>
        <dbReference type="ARBA" id="ARBA00022801"/>
    </source>
</evidence>
<dbReference type="InterPro" id="IPR042524">
    <property type="entry name" value="Presenilin_C"/>
</dbReference>
<keyword evidence="6 10" id="KW-0914">Notch signaling pathway</keyword>
<sequence length="447" mass="50126">MDVKPIVQSGICCTVVFVNIPLMNTSDSEEDSYNERSALVPAESPTMPPYGEDTELPRQVDTETIRVGGHFQVCFSAERDSALESDDEELTLKYGAKHVIMLFVPVTLCMVVVVATIKSVSFYTEKNGQQLIYTPFTEDTTSVGQRLLNSVLNTIIMISVIVVMTIFLVVLYKYRCYKFIHGWLILSSLMLLFWFSFMYLGEVFKTYNVAMDYPTLVMIIWNFGAVGMICIHWKGPLQLQQAYLIIISALMALVFIKYLPEWSAWVILGAISVYDLIAVLCPKGPLRMLVETAQERNEPIFPALIYSSAMIWMVGMAKHPTAAEPMDQETDDEGQQSDRSNPVRIQGEPECQVLTGREQVYAPGEDQEEDRGVKLGLGDFIFYSVLVGKAAATGGDWNTTLACFVAILIKALPALPISITFGLIFYFSTDNLVRPFMDNLAAHQFYI</sequence>
<keyword evidence="3 10" id="KW-0812">Transmembrane</keyword>
<keyword evidence="2 10" id="KW-0645">Protease</keyword>
<dbReference type="AlphaFoldDB" id="A0A8T2NIE4"/>
<keyword evidence="7 10" id="KW-1133">Transmembrane helix</keyword>
<dbReference type="PRINTS" id="PR01072">
    <property type="entry name" value="PRESENILIN"/>
</dbReference>
<comment type="caution">
    <text evidence="12">The sequence shown here is derived from an EMBL/GenBank/DDBJ whole genome shotgun (WGS) entry which is preliminary data.</text>
</comment>
<dbReference type="InterPro" id="IPR006639">
    <property type="entry name" value="Preselin/SPP"/>
</dbReference>
<dbReference type="GO" id="GO:0016485">
    <property type="term" value="P:protein processing"/>
    <property type="evidence" value="ECO:0007669"/>
    <property type="project" value="InterPro"/>
</dbReference>
<accession>A0A8T2NIE4</accession>
<comment type="subunit">
    <text evidence="10">Homodimer.</text>
</comment>
<evidence type="ECO:0000256" key="3">
    <source>
        <dbReference type="ARBA" id="ARBA00022692"/>
    </source>
</evidence>
<gene>
    <name evidence="12" type="ORF">JZ751_024235</name>
</gene>
<name>A0A8T2NIE4_9TELE</name>
<dbReference type="EMBL" id="JAFBMS010000059">
    <property type="protein sequence ID" value="KAG9339040.1"/>
    <property type="molecule type" value="Genomic_DNA"/>
</dbReference>
<feature type="transmembrane region" description="Helical" evidence="10">
    <location>
        <begin position="300"/>
        <end position="317"/>
    </location>
</feature>
<dbReference type="Proteomes" id="UP000824540">
    <property type="component" value="Unassembled WGS sequence"/>
</dbReference>
<evidence type="ECO:0000256" key="8">
    <source>
        <dbReference type="ARBA" id="ARBA00023034"/>
    </source>
</evidence>
<feature type="transmembrane region" description="Helical" evidence="10">
    <location>
        <begin position="179"/>
        <end position="201"/>
    </location>
</feature>
<dbReference type="GO" id="GO:0070765">
    <property type="term" value="C:gamma-secretase complex"/>
    <property type="evidence" value="ECO:0007669"/>
    <property type="project" value="TreeGrafter"/>
</dbReference>
<feature type="transmembrane region" description="Helical" evidence="10">
    <location>
        <begin position="213"/>
        <end position="233"/>
    </location>
</feature>
<evidence type="ECO:0000256" key="9">
    <source>
        <dbReference type="ARBA" id="ARBA00023136"/>
    </source>
</evidence>
<keyword evidence="8 10" id="KW-0333">Golgi apparatus</keyword>